<organism evidence="2 3">
    <name type="scientific">Mesorhizobium argentiipisi</name>
    <dbReference type="NCBI Taxonomy" id="3015175"/>
    <lineage>
        <taxon>Bacteria</taxon>
        <taxon>Pseudomonadati</taxon>
        <taxon>Pseudomonadota</taxon>
        <taxon>Alphaproteobacteria</taxon>
        <taxon>Hyphomicrobiales</taxon>
        <taxon>Phyllobacteriaceae</taxon>
        <taxon>Mesorhizobium</taxon>
    </lineage>
</organism>
<sequence length="291" mass="32563">MPNEWSLDVKERENQHTDDAYKAARAFFHGSSRLLSMADAAPRKNDLIANDEGTVQFHLIGQQTNIPMYSRIMNENQDNLLAIGGLIYDYMHSNFPAIDSKMLDLTTWADVLSNIPDLSIGQQKQKFYSQKAVGTSVSATFLSLIAQAIITDGASLLTDFESFLTAMGNITFSANAKAQQYRALTCTYQSYLLDNGAGGYYDYGAIVLRQIEFKQNFLELRSCCSSMRLIDVDMGYTEITSIVQARRIRKGGPDHENFQQLVNANSTSQFKRAENFFNGGSTPQHDIKPQV</sequence>
<accession>A0ABU8KAD3</accession>
<dbReference type="Proteomes" id="UP001366503">
    <property type="component" value="Unassembled WGS sequence"/>
</dbReference>
<name>A0ABU8KAD3_9HYPH</name>
<protein>
    <recommendedName>
        <fullName evidence="1">Virulence factor Evf domain-containing protein</fullName>
    </recommendedName>
</protein>
<reference evidence="2 3" key="1">
    <citation type="submission" date="2022-12" db="EMBL/GenBank/DDBJ databases">
        <authorList>
            <person name="Muema E."/>
        </authorList>
    </citation>
    <scope>NUCLEOTIDE SEQUENCE [LARGE SCALE GENOMIC DNA]</scope>
    <source>
        <strain evidence="3">1330</strain>
    </source>
</reference>
<proteinExistence type="predicted"/>
<dbReference type="RefSeq" id="WP_337092095.1">
    <property type="nucleotide sequence ID" value="NZ_JAPYKO010000003.1"/>
</dbReference>
<dbReference type="EMBL" id="JAPYKO010000003">
    <property type="protein sequence ID" value="MEI9401769.1"/>
    <property type="molecule type" value="Genomic_DNA"/>
</dbReference>
<feature type="domain" description="Virulence factor Evf" evidence="1">
    <location>
        <begin position="50"/>
        <end position="279"/>
    </location>
</feature>
<dbReference type="InterPro" id="IPR041576">
    <property type="entry name" value="Evf"/>
</dbReference>
<evidence type="ECO:0000259" key="1">
    <source>
        <dbReference type="Pfam" id="PF18270"/>
    </source>
</evidence>
<gene>
    <name evidence="2" type="ORF">O7A05_06175</name>
</gene>
<evidence type="ECO:0000313" key="3">
    <source>
        <dbReference type="Proteomes" id="UP001366503"/>
    </source>
</evidence>
<keyword evidence="3" id="KW-1185">Reference proteome</keyword>
<evidence type="ECO:0000313" key="2">
    <source>
        <dbReference type="EMBL" id="MEI9401769.1"/>
    </source>
</evidence>
<comment type="caution">
    <text evidence="2">The sequence shown here is derived from an EMBL/GenBank/DDBJ whole genome shotgun (WGS) entry which is preliminary data.</text>
</comment>
<dbReference type="Pfam" id="PF18270">
    <property type="entry name" value="Evf"/>
    <property type="match status" value="1"/>
</dbReference>